<organism evidence="1 2">
    <name type="scientific">Halorubrum salipaludis</name>
    <dbReference type="NCBI Taxonomy" id="2032630"/>
    <lineage>
        <taxon>Archaea</taxon>
        <taxon>Methanobacteriati</taxon>
        <taxon>Methanobacteriota</taxon>
        <taxon>Stenosarchaea group</taxon>
        <taxon>Halobacteria</taxon>
        <taxon>Halobacteriales</taxon>
        <taxon>Haloferacaceae</taxon>
        <taxon>Halorubrum</taxon>
    </lineage>
</organism>
<sequence>MSWVFDATPLIYLAKADRLDVIEALDEPRLVPEAVHREVVTTGVEQGYDDARRIERAVEGGLLEVVAVDTDDSPVATRLARHPGLSDANVAVLACAAARDAVAVMDESAGRSAAEVEGVETRGTAYFVLAAVRDGALSTAEGRKTIDAMIDHGWYVAPDVYTKIVGKLESLGD</sequence>
<dbReference type="InterPro" id="IPR029060">
    <property type="entry name" value="PIN-like_dom_sf"/>
</dbReference>
<dbReference type="OrthoDB" id="323844at2157"/>
<gene>
    <name evidence="1" type="ORF">CK500_00395</name>
</gene>
<proteinExistence type="predicted"/>
<dbReference type="EMBL" id="NSKC01000001">
    <property type="protein sequence ID" value="PAU85166.1"/>
    <property type="molecule type" value="Genomic_DNA"/>
</dbReference>
<evidence type="ECO:0000313" key="2">
    <source>
        <dbReference type="Proteomes" id="UP000218083"/>
    </source>
</evidence>
<dbReference type="InterPro" id="IPR021799">
    <property type="entry name" value="PIN-like_prokaryotic"/>
</dbReference>
<reference evidence="1 2" key="1">
    <citation type="submission" date="2017-08" db="EMBL/GenBank/DDBJ databases">
        <title>The strain WRN001 was isolated from Binhai saline alkaline soil, Tianjin, China.</title>
        <authorList>
            <person name="Liu D."/>
            <person name="Zhang G."/>
        </authorList>
    </citation>
    <scope>NUCLEOTIDE SEQUENCE [LARGE SCALE GENOMIC DNA]</scope>
    <source>
        <strain evidence="1 2">WN019</strain>
    </source>
</reference>
<dbReference type="PANTHER" id="PTHR39550">
    <property type="entry name" value="SLL0658 PROTEIN"/>
    <property type="match status" value="1"/>
</dbReference>
<keyword evidence="2" id="KW-1185">Reference proteome</keyword>
<evidence type="ECO:0000313" key="1">
    <source>
        <dbReference type="EMBL" id="PAU85166.1"/>
    </source>
</evidence>
<accession>A0A2A2FI89</accession>
<dbReference type="Proteomes" id="UP000218083">
    <property type="component" value="Unassembled WGS sequence"/>
</dbReference>
<comment type="caution">
    <text evidence="1">The sequence shown here is derived from an EMBL/GenBank/DDBJ whole genome shotgun (WGS) entry which is preliminary data.</text>
</comment>
<dbReference type="Pfam" id="PF11848">
    <property type="entry name" value="DUF3368"/>
    <property type="match status" value="1"/>
</dbReference>
<dbReference type="PANTHER" id="PTHR39550:SF1">
    <property type="entry name" value="SLL0658 PROTEIN"/>
    <property type="match status" value="1"/>
</dbReference>
<dbReference type="AlphaFoldDB" id="A0A2A2FI89"/>
<protein>
    <submittedName>
        <fullName evidence="1">DUF3368 domain-containing protein</fullName>
    </submittedName>
</protein>
<dbReference type="RefSeq" id="WP_095635289.1">
    <property type="nucleotide sequence ID" value="NZ_NSKC01000001.1"/>
</dbReference>
<dbReference type="SUPFAM" id="SSF88723">
    <property type="entry name" value="PIN domain-like"/>
    <property type="match status" value="1"/>
</dbReference>
<name>A0A2A2FI89_9EURY</name>